<name>A0A165HPX6_9BASI</name>
<accession>A0A165HPX6</accession>
<dbReference type="CDD" id="cd04301">
    <property type="entry name" value="NAT_SF"/>
    <property type="match status" value="1"/>
</dbReference>
<dbReference type="OrthoDB" id="410198at2759"/>
<evidence type="ECO:0000259" key="1">
    <source>
        <dbReference type="PROSITE" id="PS51186"/>
    </source>
</evidence>
<keyword evidence="3" id="KW-1185">Reference proteome</keyword>
<dbReference type="InParanoid" id="A0A165HPX6"/>
<dbReference type="GO" id="GO:0016747">
    <property type="term" value="F:acyltransferase activity, transferring groups other than amino-acyl groups"/>
    <property type="evidence" value="ECO:0007669"/>
    <property type="project" value="InterPro"/>
</dbReference>
<evidence type="ECO:0000313" key="2">
    <source>
        <dbReference type="EMBL" id="KZT59584.1"/>
    </source>
</evidence>
<gene>
    <name evidence="2" type="ORF">CALCODRAFT_493533</name>
</gene>
<organism evidence="2 3">
    <name type="scientific">Calocera cornea HHB12733</name>
    <dbReference type="NCBI Taxonomy" id="1353952"/>
    <lineage>
        <taxon>Eukaryota</taxon>
        <taxon>Fungi</taxon>
        <taxon>Dikarya</taxon>
        <taxon>Basidiomycota</taxon>
        <taxon>Agaricomycotina</taxon>
        <taxon>Dacrymycetes</taxon>
        <taxon>Dacrymycetales</taxon>
        <taxon>Dacrymycetaceae</taxon>
        <taxon>Calocera</taxon>
    </lineage>
</organism>
<dbReference type="Gene3D" id="3.40.630.30">
    <property type="match status" value="1"/>
</dbReference>
<dbReference type="PROSITE" id="PS51186">
    <property type="entry name" value="GNAT"/>
    <property type="match status" value="1"/>
</dbReference>
<dbReference type="AlphaFoldDB" id="A0A165HPX6"/>
<dbReference type="EMBL" id="KV423939">
    <property type="protein sequence ID" value="KZT59584.1"/>
    <property type="molecule type" value="Genomic_DNA"/>
</dbReference>
<protein>
    <recommendedName>
        <fullName evidence="1">N-acetyltransferase domain-containing protein</fullName>
    </recommendedName>
</protein>
<feature type="domain" description="N-acetyltransferase" evidence="1">
    <location>
        <begin position="7"/>
        <end position="201"/>
    </location>
</feature>
<reference evidence="2 3" key="1">
    <citation type="journal article" date="2016" name="Mol. Biol. Evol.">
        <title>Comparative Genomics of Early-Diverging Mushroom-Forming Fungi Provides Insights into the Origins of Lignocellulose Decay Capabilities.</title>
        <authorList>
            <person name="Nagy L.G."/>
            <person name="Riley R."/>
            <person name="Tritt A."/>
            <person name="Adam C."/>
            <person name="Daum C."/>
            <person name="Floudas D."/>
            <person name="Sun H."/>
            <person name="Yadav J.S."/>
            <person name="Pangilinan J."/>
            <person name="Larsson K.H."/>
            <person name="Matsuura K."/>
            <person name="Barry K."/>
            <person name="Labutti K."/>
            <person name="Kuo R."/>
            <person name="Ohm R.A."/>
            <person name="Bhattacharya S.S."/>
            <person name="Shirouzu T."/>
            <person name="Yoshinaga Y."/>
            <person name="Martin F.M."/>
            <person name="Grigoriev I.V."/>
            <person name="Hibbett D.S."/>
        </authorList>
    </citation>
    <scope>NUCLEOTIDE SEQUENCE [LARGE SCALE GENOMIC DNA]</scope>
    <source>
        <strain evidence="2 3">HHB12733</strain>
    </source>
</reference>
<dbReference type="InterPro" id="IPR016181">
    <property type="entry name" value="Acyl_CoA_acyltransferase"/>
</dbReference>
<sequence length="209" mass="23143">MSPPPPITIRPIPPSSTHALRHSVLWPHKPLEYVILDEDEQGWHFGAFLASPEAPQGDGQGAGEGEELELGEPVSVISCFLEPLPEDLLPSASSSSTPRTGRFRKFATSPAHQRQGIGRALLLYTLRFLTSLPDEDRNSSRGGKGVRRVWCDARWEKRGFYERVGMTAVRPPPRDAHEGGEEGPTFYKGDIPYVRMVLDVEDLQEGTST</sequence>
<proteinExistence type="predicted"/>
<dbReference type="Proteomes" id="UP000076842">
    <property type="component" value="Unassembled WGS sequence"/>
</dbReference>
<dbReference type="InterPro" id="IPR000182">
    <property type="entry name" value="GNAT_dom"/>
</dbReference>
<dbReference type="SUPFAM" id="SSF55729">
    <property type="entry name" value="Acyl-CoA N-acyltransferases (Nat)"/>
    <property type="match status" value="1"/>
</dbReference>
<evidence type="ECO:0000313" key="3">
    <source>
        <dbReference type="Proteomes" id="UP000076842"/>
    </source>
</evidence>